<evidence type="ECO:0000313" key="1">
    <source>
        <dbReference type="EMBL" id="KKL85391.1"/>
    </source>
</evidence>
<dbReference type="EMBL" id="LAZR01021420">
    <property type="protein sequence ID" value="KKL85391.1"/>
    <property type="molecule type" value="Genomic_DNA"/>
</dbReference>
<gene>
    <name evidence="1" type="ORF">LCGC14_1955210</name>
</gene>
<organism evidence="1">
    <name type="scientific">marine sediment metagenome</name>
    <dbReference type="NCBI Taxonomy" id="412755"/>
    <lineage>
        <taxon>unclassified sequences</taxon>
        <taxon>metagenomes</taxon>
        <taxon>ecological metagenomes</taxon>
    </lineage>
</organism>
<accession>A0A0F9G4N2</accession>
<name>A0A0F9G4N2_9ZZZZ</name>
<reference evidence="1" key="1">
    <citation type="journal article" date="2015" name="Nature">
        <title>Complex archaea that bridge the gap between prokaryotes and eukaryotes.</title>
        <authorList>
            <person name="Spang A."/>
            <person name="Saw J.H."/>
            <person name="Jorgensen S.L."/>
            <person name="Zaremba-Niedzwiedzka K."/>
            <person name="Martijn J."/>
            <person name="Lind A.E."/>
            <person name="van Eijk R."/>
            <person name="Schleper C."/>
            <person name="Guy L."/>
            <person name="Ettema T.J."/>
        </authorList>
    </citation>
    <scope>NUCLEOTIDE SEQUENCE</scope>
</reference>
<proteinExistence type="predicted"/>
<comment type="caution">
    <text evidence="1">The sequence shown here is derived from an EMBL/GenBank/DDBJ whole genome shotgun (WGS) entry which is preliminary data.</text>
</comment>
<sequence>MNNLPTHHICVEVEHEGWTWLCISGTWYEECHILNQFIKMP</sequence>
<protein>
    <submittedName>
        <fullName evidence="1">Uncharacterized protein</fullName>
    </submittedName>
</protein>
<feature type="non-terminal residue" evidence="1">
    <location>
        <position position="41"/>
    </location>
</feature>
<dbReference type="AlphaFoldDB" id="A0A0F9G4N2"/>